<organism evidence="1 2">
    <name type="scientific">Alkalicoccobacillus porphyridii</name>
    <dbReference type="NCBI Taxonomy" id="2597270"/>
    <lineage>
        <taxon>Bacteria</taxon>
        <taxon>Bacillati</taxon>
        <taxon>Bacillota</taxon>
        <taxon>Bacilli</taxon>
        <taxon>Bacillales</taxon>
        <taxon>Bacillaceae</taxon>
        <taxon>Alkalicoccobacillus</taxon>
    </lineage>
</organism>
<keyword evidence="2" id="KW-1185">Reference proteome</keyword>
<dbReference type="SUPFAM" id="SSF82171">
    <property type="entry name" value="DPP6 N-terminal domain-like"/>
    <property type="match status" value="1"/>
</dbReference>
<evidence type="ECO:0000313" key="1">
    <source>
        <dbReference type="EMBL" id="TSB46122.1"/>
    </source>
</evidence>
<name>A0A553ZXE6_9BACI</name>
<proteinExistence type="predicted"/>
<gene>
    <name evidence="1" type="ORF">FN960_12210</name>
</gene>
<evidence type="ECO:0000313" key="2">
    <source>
        <dbReference type="Proteomes" id="UP000318521"/>
    </source>
</evidence>
<dbReference type="OrthoDB" id="2827480at2"/>
<accession>A0A553ZXE6</accession>
<dbReference type="RefSeq" id="WP_143849016.1">
    <property type="nucleotide sequence ID" value="NZ_VLXZ01000007.1"/>
</dbReference>
<dbReference type="AlphaFoldDB" id="A0A553ZXE6"/>
<comment type="caution">
    <text evidence="1">The sequence shown here is derived from an EMBL/GenBank/DDBJ whole genome shotgun (WGS) entry which is preliminary data.</text>
</comment>
<reference evidence="1 2" key="1">
    <citation type="submission" date="2019-07" db="EMBL/GenBank/DDBJ databases">
        <authorList>
            <person name="Park Y.J."/>
            <person name="Jeong S.E."/>
            <person name="Jung H.S."/>
        </authorList>
    </citation>
    <scope>NUCLEOTIDE SEQUENCE [LARGE SCALE GENOMIC DNA]</scope>
    <source>
        <strain evidence="2">P16(2019)</strain>
    </source>
</reference>
<dbReference type="Proteomes" id="UP000318521">
    <property type="component" value="Unassembled WGS sequence"/>
</dbReference>
<protein>
    <submittedName>
        <fullName evidence="1">Uncharacterized protein</fullName>
    </submittedName>
</protein>
<dbReference type="EMBL" id="VLXZ01000007">
    <property type="protein sequence ID" value="TSB46122.1"/>
    <property type="molecule type" value="Genomic_DNA"/>
</dbReference>
<sequence length="349" mass="39083">MKLRWMISIFSFLLVVTLGLFIWGANVESSIDSAPELRGEFAQGNDGMYVFTAEVNGIDALYIRNEGADVSQIAVAEDDTVLHSPVVTNRNSVIYIQNNYGLIDQFQAENITVSSVIEVDLSTMEANVLVEGNAAILEVVSSKVSDQIYLIGSAGLSDPERNSEEPPNQFDLYSFNIDNEELNNLTDIGTYSMMSLVLDDSEEHALVIMPDDYNNTTQESMFEATETVYDIGLNDESEIEVVTDSEDEMLIADVICLPNDQLLLQSVINKDEDGNYIYDLIYYDRESGEEGEHLGIRETVLQPTLSSDGQTILYMKEESGFDGYEVSGFFEYSLERGEEREIKLLEKNE</sequence>